<reference evidence="1 2" key="1">
    <citation type="submission" date="2017-07" db="EMBL/GenBank/DDBJ databases">
        <title>Isolation and whole genome analysis of endospore-forming bacteria from heroin.</title>
        <authorList>
            <person name="Kalinowski J."/>
            <person name="Ahrens B."/>
            <person name="Al-Dilaimi A."/>
            <person name="Winkler A."/>
            <person name="Wibberg D."/>
            <person name="Schleenbecker U."/>
            <person name="Ruckert C."/>
            <person name="Wolfel R."/>
            <person name="Grass G."/>
        </authorList>
    </citation>
    <scope>NUCLEOTIDE SEQUENCE [LARGE SCALE GENOMIC DNA]</scope>
    <source>
        <strain evidence="1 2">7537-G1</strain>
    </source>
</reference>
<dbReference type="Proteomes" id="UP000215596">
    <property type="component" value="Unassembled WGS sequence"/>
</dbReference>
<accession>A0A268EGG3</accession>
<organism evidence="1 2">
    <name type="scientific">Paenibacillus campinasensis</name>
    <dbReference type="NCBI Taxonomy" id="66347"/>
    <lineage>
        <taxon>Bacteria</taxon>
        <taxon>Bacillati</taxon>
        <taxon>Bacillota</taxon>
        <taxon>Bacilli</taxon>
        <taxon>Bacillales</taxon>
        <taxon>Paenibacillaceae</taxon>
        <taxon>Paenibacillus</taxon>
    </lineage>
</organism>
<proteinExistence type="predicted"/>
<name>A0A268EGG3_9BACL</name>
<dbReference type="EMBL" id="NPBY01000081">
    <property type="protein sequence ID" value="PAD72221.1"/>
    <property type="molecule type" value="Genomic_DNA"/>
</dbReference>
<comment type="caution">
    <text evidence="1">The sequence shown here is derived from an EMBL/GenBank/DDBJ whole genome shotgun (WGS) entry which is preliminary data.</text>
</comment>
<sequence length="71" mass="8273">MERQGLLEGPVFLLSIRMSAKAMPVILTSCKFRHSFVREFMTSRHEFVKIEALEIILANRKLMHKGKAKDR</sequence>
<evidence type="ECO:0000313" key="1">
    <source>
        <dbReference type="EMBL" id="PAD72221.1"/>
    </source>
</evidence>
<gene>
    <name evidence="1" type="ORF">CHH67_22825</name>
</gene>
<dbReference type="AlphaFoldDB" id="A0A268EGG3"/>
<evidence type="ECO:0000313" key="2">
    <source>
        <dbReference type="Proteomes" id="UP000215596"/>
    </source>
</evidence>
<protein>
    <submittedName>
        <fullName evidence="1">Uncharacterized protein</fullName>
    </submittedName>
</protein>